<dbReference type="SUPFAM" id="SSF56112">
    <property type="entry name" value="Protein kinase-like (PK-like)"/>
    <property type="match status" value="1"/>
</dbReference>
<comment type="catalytic activity">
    <reaction evidence="8">
        <text>L-threonyl-[protein] + ATP = O-phospho-L-threonyl-[protein] + ADP + H(+)</text>
        <dbReference type="Rhea" id="RHEA:46608"/>
        <dbReference type="Rhea" id="RHEA-COMP:11060"/>
        <dbReference type="Rhea" id="RHEA-COMP:11605"/>
        <dbReference type="ChEBI" id="CHEBI:15378"/>
        <dbReference type="ChEBI" id="CHEBI:30013"/>
        <dbReference type="ChEBI" id="CHEBI:30616"/>
        <dbReference type="ChEBI" id="CHEBI:61977"/>
        <dbReference type="ChEBI" id="CHEBI:456216"/>
        <dbReference type="EC" id="2.7.11.1"/>
    </reaction>
</comment>
<evidence type="ECO:0000256" key="10">
    <source>
        <dbReference type="PROSITE-ProRule" id="PRU10141"/>
    </source>
</evidence>
<feature type="domain" description="PASTA" evidence="14">
    <location>
        <begin position="405"/>
        <end position="471"/>
    </location>
</feature>
<feature type="region of interest" description="Disordered" evidence="11">
    <location>
        <begin position="570"/>
        <end position="663"/>
    </location>
</feature>
<evidence type="ECO:0000256" key="4">
    <source>
        <dbReference type="ARBA" id="ARBA00022737"/>
    </source>
</evidence>
<dbReference type="RefSeq" id="WP_236865759.1">
    <property type="nucleotide sequence ID" value="NZ_BAABAZ010000003.1"/>
</dbReference>
<keyword evidence="16" id="KW-1185">Reference proteome</keyword>
<dbReference type="PROSITE" id="PS00107">
    <property type="entry name" value="PROTEIN_KINASE_ATP"/>
    <property type="match status" value="1"/>
</dbReference>
<dbReference type="Pfam" id="PF03793">
    <property type="entry name" value="PASTA"/>
    <property type="match status" value="3"/>
</dbReference>
<organism evidence="15 16">
    <name type="scientific">Brevibacterium daeguense</name>
    <dbReference type="NCBI Taxonomy" id="909936"/>
    <lineage>
        <taxon>Bacteria</taxon>
        <taxon>Bacillati</taxon>
        <taxon>Actinomycetota</taxon>
        <taxon>Actinomycetes</taxon>
        <taxon>Micrococcales</taxon>
        <taxon>Brevibacteriaceae</taxon>
        <taxon>Brevibacterium</taxon>
    </lineage>
</organism>
<feature type="transmembrane region" description="Helical" evidence="12">
    <location>
        <begin position="378"/>
        <end position="398"/>
    </location>
</feature>
<protein>
    <recommendedName>
        <fullName evidence="1">non-specific serine/threonine protein kinase</fullName>
        <ecNumber evidence="1">2.7.11.1</ecNumber>
    </recommendedName>
</protein>
<dbReference type="Proteomes" id="UP001501586">
    <property type="component" value="Unassembled WGS sequence"/>
</dbReference>
<comment type="caution">
    <text evidence="15">The sequence shown here is derived from an EMBL/GenBank/DDBJ whole genome shotgun (WGS) entry which is preliminary data.</text>
</comment>
<feature type="domain" description="PASTA" evidence="14">
    <location>
        <begin position="540"/>
        <end position="606"/>
    </location>
</feature>
<keyword evidence="12" id="KW-0812">Transmembrane</keyword>
<feature type="compositionally biased region" description="Low complexity" evidence="11">
    <location>
        <begin position="605"/>
        <end position="631"/>
    </location>
</feature>
<keyword evidence="4" id="KW-0677">Repeat</keyword>
<dbReference type="EC" id="2.7.11.1" evidence="1"/>
<evidence type="ECO:0000259" key="13">
    <source>
        <dbReference type="PROSITE" id="PS50011"/>
    </source>
</evidence>
<dbReference type="PROSITE" id="PS50011">
    <property type="entry name" value="PROTEIN_KINASE_DOM"/>
    <property type="match status" value="1"/>
</dbReference>
<dbReference type="InterPro" id="IPR017441">
    <property type="entry name" value="Protein_kinase_ATP_BS"/>
</dbReference>
<dbReference type="PROSITE" id="PS51178">
    <property type="entry name" value="PASTA"/>
    <property type="match status" value="3"/>
</dbReference>
<dbReference type="Gene3D" id="3.30.200.20">
    <property type="entry name" value="Phosphorylase Kinase, domain 1"/>
    <property type="match status" value="1"/>
</dbReference>
<feature type="domain" description="PASTA" evidence="14">
    <location>
        <begin position="472"/>
        <end position="539"/>
    </location>
</feature>
<gene>
    <name evidence="15" type="primary">pknB_1</name>
    <name evidence="15" type="ORF">GCM10022261_01280</name>
</gene>
<dbReference type="InterPro" id="IPR005543">
    <property type="entry name" value="PASTA_dom"/>
</dbReference>
<name>A0ABP8EF57_9MICO</name>
<keyword evidence="2" id="KW-0723">Serine/threonine-protein kinase</keyword>
<keyword evidence="5 10" id="KW-0547">Nucleotide-binding</keyword>
<evidence type="ECO:0000256" key="1">
    <source>
        <dbReference type="ARBA" id="ARBA00012513"/>
    </source>
</evidence>
<dbReference type="PANTHER" id="PTHR43289">
    <property type="entry name" value="MITOGEN-ACTIVATED PROTEIN KINASE KINASE KINASE 20-RELATED"/>
    <property type="match status" value="1"/>
</dbReference>
<keyword evidence="12" id="KW-1133">Transmembrane helix</keyword>
<dbReference type="CDD" id="cd14014">
    <property type="entry name" value="STKc_PknB_like"/>
    <property type="match status" value="1"/>
</dbReference>
<evidence type="ECO:0000313" key="16">
    <source>
        <dbReference type="Proteomes" id="UP001501586"/>
    </source>
</evidence>
<sequence length="663" mass="70175">MSALRMLSGRYEVRELLGRGGMAEVHEGMDTRLGRRVAIKLLRSDLARDPSFHARLKREAQSAAGLNHPGIVAVYDSGEETGEIGGAVVHVPFIVMEYIEGQTLRQVLGDHGTLTVREALDVTAGVLAPLEYSHRNGIVHRDIKPANVMLTPEGDIKVMDFGIARVLEDTGGLTQTQSVIGTAQYLSPEQARGEIVDARSDLYSTACLLYELLVGRPPFVGDSQLAVAYQHVGEDPKPPSHFNPEIPPAVDRLVLHALRKDRNDRYQDAFTFREDVLAARDGRPLSLDGGDTAATQAFGSVAGFGAGALAGGAAGAAAAAVYPHDGATIAQPHLAHPAQPHLGDPTQAMAQAPQTNAIATLARDESPEDPRDSRKSTWMWVGSALLVLVLAGLGLWVYTLSKEPEIVTFELAELRDRSANDAESYLLQQGLTVDREETPDDEVAEGNVVGTDPTAGSQVQEGDLITLYVSTGPESVEVPDVSGDSESRARQLLGDAGLTAGNNISENSPDVEAGSVIETRPEAGTTVAVDSNVDIVLSTGRVDVPDLLGMTEEEACSTLESADHQLKCSVEEQETGEHEAGEVFEQSTPGGGEVEQSATITITVATAPETPSPSPTRTAPSLPSPGASGSDGRPDSRPGGDGDRNSGRTRDDIPNPRDRGDDD</sequence>
<reference evidence="16" key="1">
    <citation type="journal article" date="2019" name="Int. J. Syst. Evol. Microbiol.">
        <title>The Global Catalogue of Microorganisms (GCM) 10K type strain sequencing project: providing services to taxonomists for standard genome sequencing and annotation.</title>
        <authorList>
            <consortium name="The Broad Institute Genomics Platform"/>
            <consortium name="The Broad Institute Genome Sequencing Center for Infectious Disease"/>
            <person name="Wu L."/>
            <person name="Ma J."/>
        </authorList>
    </citation>
    <scope>NUCLEOTIDE SEQUENCE [LARGE SCALE GENOMIC DNA]</scope>
    <source>
        <strain evidence="16">JCM 17458</strain>
    </source>
</reference>
<keyword evidence="6 15" id="KW-0418">Kinase</keyword>
<dbReference type="Gene3D" id="3.30.10.20">
    <property type="match status" value="3"/>
</dbReference>
<evidence type="ECO:0000256" key="7">
    <source>
        <dbReference type="ARBA" id="ARBA00022840"/>
    </source>
</evidence>
<evidence type="ECO:0000256" key="5">
    <source>
        <dbReference type="ARBA" id="ARBA00022741"/>
    </source>
</evidence>
<comment type="catalytic activity">
    <reaction evidence="9">
        <text>L-seryl-[protein] + ATP = O-phospho-L-seryl-[protein] + ADP + H(+)</text>
        <dbReference type="Rhea" id="RHEA:17989"/>
        <dbReference type="Rhea" id="RHEA-COMP:9863"/>
        <dbReference type="Rhea" id="RHEA-COMP:11604"/>
        <dbReference type="ChEBI" id="CHEBI:15378"/>
        <dbReference type="ChEBI" id="CHEBI:29999"/>
        <dbReference type="ChEBI" id="CHEBI:30616"/>
        <dbReference type="ChEBI" id="CHEBI:83421"/>
        <dbReference type="ChEBI" id="CHEBI:456216"/>
        <dbReference type="EC" id="2.7.11.1"/>
    </reaction>
</comment>
<proteinExistence type="predicted"/>
<accession>A0ABP8EF57</accession>
<keyword evidence="7 10" id="KW-0067">ATP-binding</keyword>
<evidence type="ECO:0000256" key="2">
    <source>
        <dbReference type="ARBA" id="ARBA00022527"/>
    </source>
</evidence>
<feature type="region of interest" description="Disordered" evidence="11">
    <location>
        <begin position="437"/>
        <end position="456"/>
    </location>
</feature>
<dbReference type="PROSITE" id="PS00108">
    <property type="entry name" value="PROTEIN_KINASE_ST"/>
    <property type="match status" value="1"/>
</dbReference>
<keyword evidence="12" id="KW-0472">Membrane</keyword>
<feature type="compositionally biased region" description="Basic and acidic residues" evidence="11">
    <location>
        <begin position="570"/>
        <end position="581"/>
    </location>
</feature>
<feature type="domain" description="Protein kinase" evidence="13">
    <location>
        <begin position="11"/>
        <end position="277"/>
    </location>
</feature>
<evidence type="ECO:0000259" key="14">
    <source>
        <dbReference type="PROSITE" id="PS51178"/>
    </source>
</evidence>
<keyword evidence="3" id="KW-0808">Transferase</keyword>
<evidence type="ECO:0000256" key="3">
    <source>
        <dbReference type="ARBA" id="ARBA00022679"/>
    </source>
</evidence>
<evidence type="ECO:0000256" key="9">
    <source>
        <dbReference type="ARBA" id="ARBA00048679"/>
    </source>
</evidence>
<dbReference type="PANTHER" id="PTHR43289:SF6">
    <property type="entry name" value="SERINE_THREONINE-PROTEIN KINASE NEKL-3"/>
    <property type="match status" value="1"/>
</dbReference>
<dbReference type="SMART" id="SM00220">
    <property type="entry name" value="S_TKc"/>
    <property type="match status" value="1"/>
</dbReference>
<dbReference type="CDD" id="cd06577">
    <property type="entry name" value="PASTA_pknB"/>
    <property type="match status" value="3"/>
</dbReference>
<dbReference type="InterPro" id="IPR000719">
    <property type="entry name" value="Prot_kinase_dom"/>
</dbReference>
<dbReference type="GO" id="GO:0016301">
    <property type="term" value="F:kinase activity"/>
    <property type="evidence" value="ECO:0007669"/>
    <property type="project" value="UniProtKB-KW"/>
</dbReference>
<feature type="compositionally biased region" description="Basic and acidic residues" evidence="11">
    <location>
        <begin position="632"/>
        <end position="663"/>
    </location>
</feature>
<dbReference type="InterPro" id="IPR008271">
    <property type="entry name" value="Ser/Thr_kinase_AS"/>
</dbReference>
<dbReference type="EMBL" id="BAABAZ010000003">
    <property type="protein sequence ID" value="GAA4282597.1"/>
    <property type="molecule type" value="Genomic_DNA"/>
</dbReference>
<feature type="binding site" evidence="10">
    <location>
        <position position="40"/>
    </location>
    <ligand>
        <name>ATP</name>
        <dbReference type="ChEBI" id="CHEBI:30616"/>
    </ligand>
</feature>
<evidence type="ECO:0000313" key="15">
    <source>
        <dbReference type="EMBL" id="GAA4282597.1"/>
    </source>
</evidence>
<dbReference type="Pfam" id="PF00069">
    <property type="entry name" value="Pkinase"/>
    <property type="match status" value="1"/>
</dbReference>
<dbReference type="SMART" id="SM00740">
    <property type="entry name" value="PASTA"/>
    <property type="match status" value="3"/>
</dbReference>
<evidence type="ECO:0000256" key="6">
    <source>
        <dbReference type="ARBA" id="ARBA00022777"/>
    </source>
</evidence>
<evidence type="ECO:0000256" key="11">
    <source>
        <dbReference type="SAM" id="MobiDB-lite"/>
    </source>
</evidence>
<evidence type="ECO:0000256" key="8">
    <source>
        <dbReference type="ARBA" id="ARBA00047899"/>
    </source>
</evidence>
<evidence type="ECO:0000256" key="12">
    <source>
        <dbReference type="SAM" id="Phobius"/>
    </source>
</evidence>
<dbReference type="NCBIfam" id="NF033483">
    <property type="entry name" value="PknB_PASTA_kin"/>
    <property type="match status" value="1"/>
</dbReference>
<dbReference type="Gene3D" id="1.10.510.10">
    <property type="entry name" value="Transferase(Phosphotransferase) domain 1"/>
    <property type="match status" value="1"/>
</dbReference>
<dbReference type="InterPro" id="IPR011009">
    <property type="entry name" value="Kinase-like_dom_sf"/>
</dbReference>